<reference evidence="1 2" key="1">
    <citation type="submission" date="2014-12" db="EMBL/GenBank/DDBJ databases">
        <title>Mercury Reductase activity and rhizosphere competence traits in the genome of root associated Photobacterium halotolerans MELD1.</title>
        <authorList>
            <person name="Mathew D.C."/>
            <person name="Huang C.-C."/>
        </authorList>
    </citation>
    <scope>NUCLEOTIDE SEQUENCE [LARGE SCALE GENOMIC DNA]</scope>
    <source>
        <strain evidence="1 2">MELD1</strain>
    </source>
</reference>
<accession>A0A0F5VE66</accession>
<dbReference type="PATRIC" id="fig|265726.11.peg.3506"/>
<keyword evidence="2" id="KW-1185">Reference proteome</keyword>
<dbReference type="EMBL" id="JWYV01000004">
    <property type="protein sequence ID" value="KKD00424.1"/>
    <property type="molecule type" value="Genomic_DNA"/>
</dbReference>
<dbReference type="STRING" id="265726.KY46_07225"/>
<protein>
    <submittedName>
        <fullName evidence="1">Uncharacterized protein</fullName>
    </submittedName>
</protein>
<proteinExistence type="predicted"/>
<evidence type="ECO:0000313" key="2">
    <source>
        <dbReference type="Proteomes" id="UP000033633"/>
    </source>
</evidence>
<comment type="caution">
    <text evidence="1">The sequence shown here is derived from an EMBL/GenBank/DDBJ whole genome shotgun (WGS) entry which is preliminary data.</text>
</comment>
<evidence type="ECO:0000313" key="1">
    <source>
        <dbReference type="EMBL" id="KKD00424.1"/>
    </source>
</evidence>
<name>A0A0F5VE66_9GAMM</name>
<sequence>MFLLLVAERADMKSRWYVALFLAKVSPFSDARQIPFAGTNVWSGPILDATGTDNLKIRPEFFPGLGDY</sequence>
<dbReference type="AlphaFoldDB" id="A0A0F5VE66"/>
<organism evidence="1 2">
    <name type="scientific">Photobacterium halotolerans</name>
    <dbReference type="NCBI Taxonomy" id="265726"/>
    <lineage>
        <taxon>Bacteria</taxon>
        <taxon>Pseudomonadati</taxon>
        <taxon>Pseudomonadota</taxon>
        <taxon>Gammaproteobacteria</taxon>
        <taxon>Vibrionales</taxon>
        <taxon>Vibrionaceae</taxon>
        <taxon>Photobacterium</taxon>
    </lineage>
</organism>
<dbReference type="RefSeq" id="WP_046219962.1">
    <property type="nucleotide sequence ID" value="NZ_JWYV01000004.1"/>
</dbReference>
<gene>
    <name evidence="1" type="ORF">KY46_07225</name>
</gene>
<dbReference type="Proteomes" id="UP000033633">
    <property type="component" value="Unassembled WGS sequence"/>
</dbReference>
<dbReference type="OrthoDB" id="9920014at2"/>